<dbReference type="KEGG" id="vg:29057051"/>
<sequence length="217" mass="24537">MIIPEPRLPDRMVRIACVDPGTSHLGMAVLDWEYGAEIAEVVWADTAHVTNSAHYSSFAETVGNRDERLVELQETFREFLRIACPTFVTTETPFMRRKTLSAYESGVELQLMLRRTLWEVYPEKVLHGFNPIIVKSYVGVESKGTDKTHMFAAVCKLYADHTLIDLSTLDEHSIDAVAVGNIFVRVNLLNLNSLLPPRVKAPKGAAGKKRRSKRRRK</sequence>
<name>A0A1B2IA57_9CAUD</name>
<reference evidence="1" key="1">
    <citation type="submission" date="2016-06" db="EMBL/GenBank/DDBJ databases">
        <authorList>
            <person name="Berg J.A."/>
            <person name="Hyde J.R."/>
            <person name="Breakwell D.P."/>
            <person name="Hope S."/>
            <person name="Grose J.H."/>
        </authorList>
    </citation>
    <scope>NUCLEOTIDE SEQUENCE [LARGE SCALE GENOMIC DNA]</scope>
</reference>
<dbReference type="InterPro" id="IPR036397">
    <property type="entry name" value="RNaseH_sf"/>
</dbReference>
<dbReference type="EMBL" id="KX397364">
    <property type="protein sequence ID" value="ANZ48114.1"/>
    <property type="molecule type" value="Genomic_DNA"/>
</dbReference>
<keyword evidence="2" id="KW-1185">Reference proteome</keyword>
<protein>
    <submittedName>
        <fullName evidence="1">Uncharacterized protein</fullName>
    </submittedName>
</protein>
<proteinExistence type="predicted"/>
<accession>A0A1B2IA57</accession>
<dbReference type="GeneID" id="29057051"/>
<evidence type="ECO:0000313" key="2">
    <source>
        <dbReference type="Proteomes" id="UP000202181"/>
    </source>
</evidence>
<dbReference type="RefSeq" id="YP_009290719.1">
    <property type="nucleotide sequence ID" value="NC_031107.2"/>
</dbReference>
<dbReference type="GO" id="GO:0003676">
    <property type="term" value="F:nucleic acid binding"/>
    <property type="evidence" value="ECO:0007669"/>
    <property type="project" value="InterPro"/>
</dbReference>
<evidence type="ECO:0000313" key="1">
    <source>
        <dbReference type="EMBL" id="ANZ48114.1"/>
    </source>
</evidence>
<gene>
    <name evidence="1" type="ORF">ASESINO_101</name>
</gene>
<dbReference type="Gene3D" id="3.30.420.10">
    <property type="entry name" value="Ribonuclease H-like superfamily/Ribonuclease H"/>
    <property type="match status" value="1"/>
</dbReference>
<dbReference type="OrthoDB" id="12161at10239"/>
<organism evidence="1 2">
    <name type="scientific">Erwinia phage vB_EamM_Asesino</name>
    <dbReference type="NCBI Taxonomy" id="1883370"/>
    <lineage>
        <taxon>Viruses</taxon>
        <taxon>Duplodnaviria</taxon>
        <taxon>Heunggongvirae</taxon>
        <taxon>Uroviricota</taxon>
        <taxon>Caudoviricetes</taxon>
        <taxon>Chimalliviridae</taxon>
        <taxon>Erskinevirus</taxon>
        <taxon>Erskinevirus asesino</taxon>
    </lineage>
</organism>
<dbReference type="Proteomes" id="UP000202181">
    <property type="component" value="Segment"/>
</dbReference>